<reference evidence="5" key="1">
    <citation type="submission" date="2022-01" db="EMBL/GenBank/DDBJ databases">
        <authorList>
            <person name="King R."/>
        </authorList>
    </citation>
    <scope>NUCLEOTIDE SEQUENCE</scope>
</reference>
<keyword evidence="6" id="KW-1185">Reference proteome</keyword>
<sequence length="92" mass="10713">MGFDKEQDMKENLKRKLCYVCRKMSFLRCTHCNRVYCGSECQMKDWKNHQSGLGSLNPKAEKKFLDTPSVSKLSVQDRIKKAQFGKSPYVDD</sequence>
<dbReference type="EMBL" id="OU895877">
    <property type="protein sequence ID" value="CAG9797629.1"/>
    <property type="molecule type" value="Genomic_DNA"/>
</dbReference>
<dbReference type="InterPro" id="IPR002893">
    <property type="entry name" value="Znf_MYND"/>
</dbReference>
<keyword evidence="2" id="KW-0863">Zinc-finger</keyword>
<proteinExistence type="predicted"/>
<evidence type="ECO:0000313" key="6">
    <source>
        <dbReference type="Proteomes" id="UP001153620"/>
    </source>
</evidence>
<dbReference type="AlphaFoldDB" id="A0A9N9WJC5"/>
<name>A0A9N9WJC5_9DIPT</name>
<evidence type="ECO:0000259" key="4">
    <source>
        <dbReference type="Pfam" id="PF01753"/>
    </source>
</evidence>
<evidence type="ECO:0000256" key="2">
    <source>
        <dbReference type="ARBA" id="ARBA00022771"/>
    </source>
</evidence>
<evidence type="ECO:0000313" key="5">
    <source>
        <dbReference type="EMBL" id="CAG9797629.1"/>
    </source>
</evidence>
<keyword evidence="1" id="KW-0479">Metal-binding</keyword>
<evidence type="ECO:0000256" key="1">
    <source>
        <dbReference type="ARBA" id="ARBA00022723"/>
    </source>
</evidence>
<dbReference type="GO" id="GO:0008270">
    <property type="term" value="F:zinc ion binding"/>
    <property type="evidence" value="ECO:0007669"/>
    <property type="project" value="UniProtKB-KW"/>
</dbReference>
<organism evidence="5 6">
    <name type="scientific">Chironomus riparius</name>
    <dbReference type="NCBI Taxonomy" id="315576"/>
    <lineage>
        <taxon>Eukaryota</taxon>
        <taxon>Metazoa</taxon>
        <taxon>Ecdysozoa</taxon>
        <taxon>Arthropoda</taxon>
        <taxon>Hexapoda</taxon>
        <taxon>Insecta</taxon>
        <taxon>Pterygota</taxon>
        <taxon>Neoptera</taxon>
        <taxon>Endopterygota</taxon>
        <taxon>Diptera</taxon>
        <taxon>Nematocera</taxon>
        <taxon>Chironomoidea</taxon>
        <taxon>Chironomidae</taxon>
        <taxon>Chironominae</taxon>
        <taxon>Chironomus</taxon>
    </lineage>
</organism>
<protein>
    <recommendedName>
        <fullName evidence="4">MYND-type domain-containing protein</fullName>
    </recommendedName>
</protein>
<accession>A0A9N9WJC5</accession>
<dbReference type="Pfam" id="PF01753">
    <property type="entry name" value="zf-MYND"/>
    <property type="match status" value="1"/>
</dbReference>
<reference evidence="5" key="2">
    <citation type="submission" date="2022-10" db="EMBL/GenBank/DDBJ databases">
        <authorList>
            <consortium name="ENA_rothamsted_submissions"/>
            <consortium name="culmorum"/>
            <person name="King R."/>
        </authorList>
    </citation>
    <scope>NUCLEOTIDE SEQUENCE</scope>
</reference>
<keyword evidence="3" id="KW-0862">Zinc</keyword>
<dbReference type="Gene3D" id="6.10.140.2220">
    <property type="match status" value="1"/>
</dbReference>
<dbReference type="Proteomes" id="UP001153620">
    <property type="component" value="Chromosome 1"/>
</dbReference>
<dbReference type="SUPFAM" id="SSF144232">
    <property type="entry name" value="HIT/MYND zinc finger-like"/>
    <property type="match status" value="1"/>
</dbReference>
<feature type="domain" description="MYND-type" evidence="4">
    <location>
        <begin position="18"/>
        <end position="50"/>
    </location>
</feature>
<evidence type="ECO:0000256" key="3">
    <source>
        <dbReference type="ARBA" id="ARBA00022833"/>
    </source>
</evidence>
<gene>
    <name evidence="5" type="ORF">CHIRRI_LOCUS618</name>
</gene>
<dbReference type="OrthoDB" id="432970at2759"/>